<keyword evidence="2" id="KW-1133">Transmembrane helix</keyword>
<name>A0A3L9MGF2_9FLAO</name>
<dbReference type="PANTHER" id="PTHR10566">
    <property type="entry name" value="CHAPERONE-ACTIVITY OF BC1 COMPLEX CABC1 -RELATED"/>
    <property type="match status" value="1"/>
</dbReference>
<dbReference type="EMBL" id="RDOJ01000003">
    <property type="protein sequence ID" value="RLZ11892.1"/>
    <property type="molecule type" value="Genomic_DNA"/>
</dbReference>
<dbReference type="SUPFAM" id="SSF56112">
    <property type="entry name" value="Protein kinase-like (PK-like)"/>
    <property type="match status" value="1"/>
</dbReference>
<keyword evidence="2" id="KW-0812">Transmembrane</keyword>
<organism evidence="4 5">
    <name type="scientific">Faecalibacter macacae</name>
    <dbReference type="NCBI Taxonomy" id="1859289"/>
    <lineage>
        <taxon>Bacteria</taxon>
        <taxon>Pseudomonadati</taxon>
        <taxon>Bacteroidota</taxon>
        <taxon>Flavobacteriia</taxon>
        <taxon>Flavobacteriales</taxon>
        <taxon>Weeksellaceae</taxon>
        <taxon>Faecalibacter</taxon>
    </lineage>
</organism>
<proteinExistence type="inferred from homology"/>
<dbReference type="PANTHER" id="PTHR10566:SF113">
    <property type="entry name" value="PROTEIN ACTIVITY OF BC1 COMPLEX KINASE 7, CHLOROPLASTIC"/>
    <property type="match status" value="1"/>
</dbReference>
<gene>
    <name evidence="4" type="ORF">EAH69_02925</name>
</gene>
<feature type="transmembrane region" description="Helical" evidence="2">
    <location>
        <begin position="495"/>
        <end position="513"/>
    </location>
</feature>
<dbReference type="CDD" id="cd05121">
    <property type="entry name" value="ABC1_ADCK3-like"/>
    <property type="match status" value="1"/>
</dbReference>
<keyword evidence="4" id="KW-0808">Transferase</keyword>
<evidence type="ECO:0000313" key="4">
    <source>
        <dbReference type="EMBL" id="RLZ11892.1"/>
    </source>
</evidence>
<sequence>MDSLKKIKRFSKIVSVLSKYGFEEIISRSNFEALTPDFLNTGHTQEIFNQNFNQRFRLALEELGPTYIKFGQLLSNRKDLVPEDLIVELKKLQDNVPPEPIDIERRLEEEFGIVINDHFLEIEKVPFAAASISQVYRATLITGEKVILKVKRSNIQQIIESDLALIRDLVFFLEKKYIRLQKLFISEIEKSFENSILKELSLINEFQNIERFRRNFENSKDVYVPKTYEDYCNNNILCMEFIEGFKITDVTELCRNKIEPKKIVEKGFDIYLKQLLDDGFFHADPHPGNIFIKENGEIVFIDFGSMGVLTVGEREILEEVVINFGLKNTKRIVRSLKKMAVKHYIEDDKQLEREISDIFDYLEYNTVDTIEVQVIIKKFNNILNTNHILLPEYVYILLRGIALIEGIGQQLDADLNVQKSMRPYAAKLAKEKLYPQNIAKKTIRNLSDIKDLFDDIPEDTLKLIEKINNDQLALNFKIAEIKLILSIFKSSINKLVLAILTLTFGIGASMLANTRVRPLVLDMPLLAWMGYAMSVVTATAILYYVFKKK</sequence>
<keyword evidence="4" id="KW-0418">Kinase</keyword>
<dbReference type="GO" id="GO:0016301">
    <property type="term" value="F:kinase activity"/>
    <property type="evidence" value="ECO:0007669"/>
    <property type="project" value="UniProtKB-KW"/>
</dbReference>
<dbReference type="InterPro" id="IPR011009">
    <property type="entry name" value="Kinase-like_dom_sf"/>
</dbReference>
<keyword evidence="2" id="KW-0472">Membrane</keyword>
<feature type="transmembrane region" description="Helical" evidence="2">
    <location>
        <begin position="525"/>
        <end position="546"/>
    </location>
</feature>
<comment type="similarity">
    <text evidence="1">Belongs to the protein kinase superfamily. ADCK protein kinase family.</text>
</comment>
<evidence type="ECO:0000313" key="5">
    <source>
        <dbReference type="Proteomes" id="UP000275348"/>
    </source>
</evidence>
<keyword evidence="5" id="KW-1185">Reference proteome</keyword>
<dbReference type="OrthoDB" id="9795390at2"/>
<evidence type="ECO:0000256" key="2">
    <source>
        <dbReference type="SAM" id="Phobius"/>
    </source>
</evidence>
<accession>A0A3L9MGF2</accession>
<reference evidence="4 5" key="1">
    <citation type="submission" date="2018-10" db="EMBL/GenBank/DDBJ databases">
        <authorList>
            <person name="Chen X."/>
        </authorList>
    </citation>
    <scope>NUCLEOTIDE SEQUENCE [LARGE SCALE GENOMIC DNA]</scope>
    <source>
        <strain evidence="4 5">YIM 102668</strain>
    </source>
</reference>
<dbReference type="Gene3D" id="1.10.510.10">
    <property type="entry name" value="Transferase(Phosphotransferase) domain 1"/>
    <property type="match status" value="1"/>
</dbReference>
<evidence type="ECO:0000259" key="3">
    <source>
        <dbReference type="Pfam" id="PF03109"/>
    </source>
</evidence>
<dbReference type="RefSeq" id="WP_121933701.1">
    <property type="nucleotide sequence ID" value="NZ_RDOJ01000003.1"/>
</dbReference>
<feature type="domain" description="ABC1 atypical kinase-like" evidence="3">
    <location>
        <begin position="91"/>
        <end position="335"/>
    </location>
</feature>
<dbReference type="Pfam" id="PF03109">
    <property type="entry name" value="ABC1"/>
    <property type="match status" value="1"/>
</dbReference>
<comment type="caution">
    <text evidence="4">The sequence shown here is derived from an EMBL/GenBank/DDBJ whole genome shotgun (WGS) entry which is preliminary data.</text>
</comment>
<evidence type="ECO:0000256" key="1">
    <source>
        <dbReference type="ARBA" id="ARBA00009670"/>
    </source>
</evidence>
<dbReference type="Proteomes" id="UP000275348">
    <property type="component" value="Unassembled WGS sequence"/>
</dbReference>
<protein>
    <submittedName>
        <fullName evidence="4">AarF/ABC1/UbiB kinase family protein</fullName>
    </submittedName>
</protein>
<dbReference type="InterPro" id="IPR050154">
    <property type="entry name" value="UbiB_kinase"/>
</dbReference>
<dbReference type="InterPro" id="IPR004147">
    <property type="entry name" value="ABC1_dom"/>
</dbReference>
<dbReference type="AlphaFoldDB" id="A0A3L9MGF2"/>